<reference evidence="1" key="1">
    <citation type="submission" date="2021-11" db="EMBL/GenBank/DDBJ databases">
        <title>Fusarium solani-melongenae Genome sequencing and assembly.</title>
        <authorList>
            <person name="Xie S."/>
            <person name="Huang L."/>
            <person name="Zhang X."/>
        </authorList>
    </citation>
    <scope>NUCLEOTIDE SEQUENCE</scope>
    <source>
        <strain evidence="1">CRI 24-3</strain>
    </source>
</reference>
<dbReference type="Proteomes" id="UP000830768">
    <property type="component" value="Chromosome 2"/>
</dbReference>
<protein>
    <submittedName>
        <fullName evidence="1">Uncharacterized protein</fullName>
    </submittedName>
</protein>
<keyword evidence="2" id="KW-1185">Reference proteome</keyword>
<dbReference type="EMBL" id="CP090031">
    <property type="protein sequence ID" value="UPK90859.1"/>
    <property type="molecule type" value="Genomic_DNA"/>
</dbReference>
<evidence type="ECO:0000313" key="1">
    <source>
        <dbReference type="EMBL" id="UPK90859.1"/>
    </source>
</evidence>
<sequence>MKLVVAGATGFVGTEVIRQALSHLKITSVVTLARRQTAVPEGLGSQADPSKLKSVACDDFINYPESVKAEISDADACIWLIAITPAKSKTYPRDEILKVCRDYPLAAVDAFSNLSRKGKATPFRFVYVSGSNAERDLDKRPWVMGDYCILRGQVEVGVLERAQKSNGALESCVFKPGLINTANTSFLVKGLQGVARVLIGLPSIQLDEMAAALLDKAINGFEKDTFLNEELIEIGQRALKAEAPSQ</sequence>
<evidence type="ECO:0000313" key="2">
    <source>
        <dbReference type="Proteomes" id="UP000830768"/>
    </source>
</evidence>
<proteinExistence type="predicted"/>
<gene>
    <name evidence="1" type="ORF">LCI18_001794</name>
</gene>
<organism evidence="1 2">
    <name type="scientific">Fusarium solani subsp. cucurbitae</name>
    <name type="common">Neocosmosporum cucurbitae</name>
    <dbReference type="NCBI Taxonomy" id="2747967"/>
    <lineage>
        <taxon>Eukaryota</taxon>
        <taxon>Fungi</taxon>
        <taxon>Dikarya</taxon>
        <taxon>Ascomycota</taxon>
        <taxon>Pezizomycotina</taxon>
        <taxon>Sordariomycetes</taxon>
        <taxon>Hypocreomycetidae</taxon>
        <taxon>Hypocreales</taxon>
        <taxon>Nectriaceae</taxon>
        <taxon>Fusarium</taxon>
        <taxon>Fusarium solani species complex</taxon>
    </lineage>
</organism>
<accession>A0ACD3YPE8</accession>
<name>A0ACD3YPE8_FUSSC</name>